<dbReference type="InterPro" id="IPR011993">
    <property type="entry name" value="PH-like_dom_sf"/>
</dbReference>
<feature type="compositionally biased region" description="Basic residues" evidence="1">
    <location>
        <begin position="322"/>
        <end position="334"/>
    </location>
</feature>
<feature type="region of interest" description="Disordered" evidence="1">
    <location>
        <begin position="821"/>
        <end position="883"/>
    </location>
</feature>
<sequence length="883" mass="96615">MTTTLYQQHRYPQQPADPSPSSSSAAEEEEEDSADSDDIPLGQRHPDALRAQATIRAERAKRKQQQQQQQQQTRTTKELARAATIAKLSMKPNGAPPDEDDNQPLGLIKRMKSMARPSKPHTQPQPQNQNQNQPFSVDELVRKLDRVQQQAIKPTVLTQNQQQQQQPSRADPITRPRPSQLDTTHGANQTRKHSDHLLTPLSPSLQDHTNHTMPIRLPSERSMTRSPVEPRDLIDFSRHPSSHNPQQQQHSSSEEKSALDHVRRSPTRLRGHTDQQLPHHEPVSNALRRAKTTADKAGAFHSFHNPPPTVPLPTLPPLNTQHSHHHHHHHHHAHTQPQESRSPVLTRPTNLLHPIDTKVDTAASQHASPSDTCSPSLAPLPRKKILIKLAIIHQARSIMVEIGPLTSVKDLLAQAHQTGALSEGSWGVFEVWTELGIERPIREIETIMSVVDTWTSADTNETHLLVQKNDLSGLAVSKRSFTSGRHGGNLWCELKPGKWTKKYVLLRDNELYLCSNDKGKDEMFLCTMEKFDVYAIPSWAHKTLKGVPREYAFGLKSLNKLSFFETKSDFIHKFSCKDRLVLLEWIRRLYDARTYIVMSHRGEEEPTPAGHLSRTKTTRAGAAGGGGSERVKRSGTVAGARAASAGTKEAMPGMAGSEKSGARKESTGSGGGGGAGLSRKPTLVQTSSSAKFKQGTLLGDLAPPPPPSKHHLLPTADDATTLQAVLPAHILALSAPLGDHPRDPLPGLSSAGRSSSQPAASSVPVSTSSTTAGGTTTSTTTIKLRTWEQMGSEERKLYLAEVQNKAKLEGRTLLQFDHSDPPPVHSLHAPHHGPPKEPLISSVPSAFSGPPHSAAPGGHTGLKRSITLGGRSSAQKSFASRKA</sequence>
<feature type="compositionally biased region" description="Polar residues" evidence="1">
    <location>
        <begin position="147"/>
        <end position="158"/>
    </location>
</feature>
<evidence type="ECO:0000313" key="3">
    <source>
        <dbReference type="EnsemblFungi" id="PTTG_25638-t43_1-p1"/>
    </source>
</evidence>
<reference evidence="2" key="2">
    <citation type="submission" date="2016-05" db="EMBL/GenBank/DDBJ databases">
        <title>Comparative analysis highlights variable genome content of wheat rusts and divergence of the mating loci.</title>
        <authorList>
            <person name="Cuomo C.A."/>
            <person name="Bakkeren G."/>
            <person name="Szabo L."/>
            <person name="Khalil H."/>
            <person name="Joly D."/>
            <person name="Goldberg J."/>
            <person name="Young S."/>
            <person name="Zeng Q."/>
            <person name="Fellers J."/>
        </authorList>
    </citation>
    <scope>NUCLEOTIDE SEQUENCE [LARGE SCALE GENOMIC DNA]</scope>
    <source>
        <strain evidence="2">1-1 BBBD Race 1</strain>
    </source>
</reference>
<feature type="compositionally biased region" description="Polar residues" evidence="1">
    <location>
        <begin position="180"/>
        <end position="189"/>
    </location>
</feature>
<gene>
    <name evidence="2" type="ORF">PTTG_25638</name>
</gene>
<keyword evidence="4" id="KW-1185">Reference proteome</keyword>
<organism evidence="2">
    <name type="scientific">Puccinia triticina (isolate 1-1 / race 1 (BBBD))</name>
    <name type="common">Brown leaf rust fungus</name>
    <dbReference type="NCBI Taxonomy" id="630390"/>
    <lineage>
        <taxon>Eukaryota</taxon>
        <taxon>Fungi</taxon>
        <taxon>Dikarya</taxon>
        <taxon>Basidiomycota</taxon>
        <taxon>Pucciniomycotina</taxon>
        <taxon>Pucciniomycetes</taxon>
        <taxon>Pucciniales</taxon>
        <taxon>Pucciniaceae</taxon>
        <taxon>Puccinia</taxon>
    </lineage>
</organism>
<dbReference type="CDD" id="cd17113">
    <property type="entry name" value="RA_ARAPs"/>
    <property type="match status" value="1"/>
</dbReference>
<feature type="region of interest" description="Disordered" evidence="1">
    <location>
        <begin position="1"/>
        <end position="285"/>
    </location>
</feature>
<feature type="compositionally biased region" description="Polar residues" evidence="1">
    <location>
        <begin position="1"/>
        <end position="11"/>
    </location>
</feature>
<dbReference type="Proteomes" id="UP000005240">
    <property type="component" value="Unassembled WGS sequence"/>
</dbReference>
<dbReference type="VEuPathDB" id="FungiDB:PTTG_25638"/>
<feature type="compositionally biased region" description="Basic and acidic residues" evidence="1">
    <location>
        <begin position="271"/>
        <end position="282"/>
    </location>
</feature>
<feature type="compositionally biased region" description="Low complexity" evidence="1">
    <location>
        <begin position="242"/>
        <end position="251"/>
    </location>
</feature>
<name>A0A180H1X8_PUCT1</name>
<protein>
    <recommendedName>
        <fullName evidence="5">PH domain-containing protein</fullName>
    </recommendedName>
</protein>
<evidence type="ECO:0008006" key="5">
    <source>
        <dbReference type="Google" id="ProtNLM"/>
    </source>
</evidence>
<reference evidence="2" key="1">
    <citation type="submission" date="2009-11" db="EMBL/GenBank/DDBJ databases">
        <authorList>
            <consortium name="The Broad Institute Genome Sequencing Platform"/>
            <person name="Ward D."/>
            <person name="Feldgarden M."/>
            <person name="Earl A."/>
            <person name="Young S.K."/>
            <person name="Zeng Q."/>
            <person name="Koehrsen M."/>
            <person name="Alvarado L."/>
            <person name="Berlin A."/>
            <person name="Bochicchio J."/>
            <person name="Borenstein D."/>
            <person name="Chapman S.B."/>
            <person name="Chen Z."/>
            <person name="Engels R."/>
            <person name="Freedman E."/>
            <person name="Gellesch M."/>
            <person name="Goldberg J."/>
            <person name="Griggs A."/>
            <person name="Gujja S."/>
            <person name="Heilman E."/>
            <person name="Heiman D."/>
            <person name="Hepburn T."/>
            <person name="Howarth C."/>
            <person name="Jen D."/>
            <person name="Larson L."/>
            <person name="Lewis B."/>
            <person name="Mehta T."/>
            <person name="Park D."/>
            <person name="Pearson M."/>
            <person name="Roberts A."/>
            <person name="Saif S."/>
            <person name="Shea T."/>
            <person name="Shenoy N."/>
            <person name="Sisk P."/>
            <person name="Stolte C."/>
            <person name="Sykes S."/>
            <person name="Thomson T."/>
            <person name="Walk T."/>
            <person name="White J."/>
            <person name="Yandava C."/>
            <person name="Izard J."/>
            <person name="Baranova O.V."/>
            <person name="Blanton J.M."/>
            <person name="Tanner A.C."/>
            <person name="Dewhirst F.E."/>
            <person name="Haas B."/>
            <person name="Nusbaum C."/>
            <person name="Birren B."/>
        </authorList>
    </citation>
    <scope>NUCLEOTIDE SEQUENCE [LARGE SCALE GENOMIC DNA]</scope>
    <source>
        <strain evidence="2">1-1 BBBD Race 1</strain>
    </source>
</reference>
<dbReference type="OrthoDB" id="43122at2759"/>
<dbReference type="SUPFAM" id="SSF50729">
    <property type="entry name" value="PH domain-like"/>
    <property type="match status" value="1"/>
</dbReference>
<feature type="compositionally biased region" description="Polar residues" evidence="1">
    <location>
        <begin position="335"/>
        <end position="348"/>
    </location>
</feature>
<feature type="region of interest" description="Disordered" evidence="1">
    <location>
        <begin position="737"/>
        <end position="783"/>
    </location>
</feature>
<dbReference type="EMBL" id="ADAS02000007">
    <property type="protein sequence ID" value="OAV98373.1"/>
    <property type="molecule type" value="Genomic_DNA"/>
</dbReference>
<dbReference type="PANTHER" id="PTHR38700:SF1">
    <property type="entry name" value="PH DOMAIN-CONTAINING PROTEIN"/>
    <property type="match status" value="1"/>
</dbReference>
<reference evidence="3 4" key="3">
    <citation type="journal article" date="2017" name="G3 (Bethesda)">
        <title>Comparative analysis highlights variable genome content of wheat rusts and divergence of the mating loci.</title>
        <authorList>
            <person name="Cuomo C.A."/>
            <person name="Bakkeren G."/>
            <person name="Khalil H.B."/>
            <person name="Panwar V."/>
            <person name="Joly D."/>
            <person name="Linning R."/>
            <person name="Sakthikumar S."/>
            <person name="Song X."/>
            <person name="Adiconis X."/>
            <person name="Fan L."/>
            <person name="Goldberg J.M."/>
            <person name="Levin J.Z."/>
            <person name="Young S."/>
            <person name="Zeng Q."/>
            <person name="Anikster Y."/>
            <person name="Bruce M."/>
            <person name="Wang M."/>
            <person name="Yin C."/>
            <person name="McCallum B."/>
            <person name="Szabo L.J."/>
            <person name="Hulbert S."/>
            <person name="Chen X."/>
            <person name="Fellers J.P."/>
        </authorList>
    </citation>
    <scope>NUCLEOTIDE SEQUENCE</scope>
    <source>
        <strain evidence="3">isolate 1-1 / race 1 (BBBD)</strain>
        <strain evidence="4">Isolate 1-1 / race 1 (BBBD)</strain>
    </source>
</reference>
<feature type="compositionally biased region" description="Basic and acidic residues" evidence="1">
    <location>
        <begin position="252"/>
        <end position="263"/>
    </location>
</feature>
<feature type="compositionally biased region" description="Low complexity" evidence="1">
    <location>
        <begin position="745"/>
        <end position="781"/>
    </location>
</feature>
<dbReference type="AlphaFoldDB" id="A0A180H1X8"/>
<evidence type="ECO:0000313" key="4">
    <source>
        <dbReference type="Proteomes" id="UP000005240"/>
    </source>
</evidence>
<dbReference type="InterPro" id="IPR029071">
    <property type="entry name" value="Ubiquitin-like_domsf"/>
</dbReference>
<feature type="region of interest" description="Disordered" evidence="1">
    <location>
        <begin position="602"/>
        <end position="688"/>
    </location>
</feature>
<dbReference type="PANTHER" id="PTHR38700">
    <property type="entry name" value="YALI0E22418P"/>
    <property type="match status" value="1"/>
</dbReference>
<feature type="compositionally biased region" description="Low complexity" evidence="1">
    <location>
        <begin position="124"/>
        <end position="134"/>
    </location>
</feature>
<feature type="region of interest" description="Disordered" evidence="1">
    <location>
        <begin position="298"/>
        <end position="348"/>
    </location>
</feature>
<reference evidence="3" key="4">
    <citation type="submission" date="2025-05" db="UniProtKB">
        <authorList>
            <consortium name="EnsemblFungi"/>
        </authorList>
    </citation>
    <scope>IDENTIFICATION</scope>
    <source>
        <strain evidence="3">isolate 1-1 / race 1 (BBBD)</strain>
    </source>
</reference>
<feature type="compositionally biased region" description="Polar residues" evidence="1">
    <location>
        <begin position="870"/>
        <end position="883"/>
    </location>
</feature>
<dbReference type="SUPFAM" id="SSF54236">
    <property type="entry name" value="Ubiquitin-like"/>
    <property type="match status" value="1"/>
</dbReference>
<feature type="compositionally biased region" description="Pro residues" evidence="1">
    <location>
        <begin position="305"/>
        <end position="316"/>
    </location>
</feature>
<dbReference type="Gene3D" id="2.30.29.30">
    <property type="entry name" value="Pleckstrin-homology domain (PH domain)/Phosphotyrosine-binding domain (PTB)"/>
    <property type="match status" value="1"/>
</dbReference>
<feature type="compositionally biased region" description="Basic and acidic residues" evidence="1">
    <location>
        <begin position="218"/>
        <end position="238"/>
    </location>
</feature>
<proteinExistence type="predicted"/>
<dbReference type="EnsemblFungi" id="PTTG_25638-t43_1">
    <property type="protein sequence ID" value="PTTG_25638-t43_1-p1"/>
    <property type="gene ID" value="PTTG_25638"/>
</dbReference>
<evidence type="ECO:0000256" key="1">
    <source>
        <dbReference type="SAM" id="MobiDB-lite"/>
    </source>
</evidence>
<feature type="compositionally biased region" description="Acidic residues" evidence="1">
    <location>
        <begin position="26"/>
        <end position="38"/>
    </location>
</feature>
<accession>A0A180H1X8</accession>
<dbReference type="STRING" id="630390.A0A180H1X8"/>
<evidence type="ECO:0000313" key="2">
    <source>
        <dbReference type="EMBL" id="OAV98373.1"/>
    </source>
</evidence>